<dbReference type="AlphaFoldDB" id="A0A0P1EZT3"/>
<evidence type="ECO:0000256" key="1">
    <source>
        <dbReference type="SAM" id="SignalP"/>
    </source>
</evidence>
<dbReference type="GO" id="GO:0008061">
    <property type="term" value="F:chitin binding"/>
    <property type="evidence" value="ECO:0007669"/>
    <property type="project" value="InterPro"/>
</dbReference>
<dbReference type="EMBL" id="CYRX01000025">
    <property type="protein sequence ID" value="CUH60487.1"/>
    <property type="molecule type" value="Genomic_DNA"/>
</dbReference>
<dbReference type="GO" id="GO:0005576">
    <property type="term" value="C:extracellular region"/>
    <property type="evidence" value="ECO:0007669"/>
    <property type="project" value="InterPro"/>
</dbReference>
<sequence length="54" mass="5521">MKTWKTLSIAAILAAAPSLALAYECNSAKQAAMSCATGTVWDAASRSCVTAINS</sequence>
<evidence type="ECO:0000259" key="2">
    <source>
        <dbReference type="Pfam" id="PF01607"/>
    </source>
</evidence>
<accession>A0A0P1EZT3</accession>
<feature type="domain" description="Chitin-binding type-2" evidence="2">
    <location>
        <begin position="23"/>
        <end position="53"/>
    </location>
</feature>
<organism evidence="3 4">
    <name type="scientific">Thalassobacter stenotrophicus</name>
    <dbReference type="NCBI Taxonomy" id="266809"/>
    <lineage>
        <taxon>Bacteria</taxon>
        <taxon>Pseudomonadati</taxon>
        <taxon>Pseudomonadota</taxon>
        <taxon>Alphaproteobacteria</taxon>
        <taxon>Rhodobacterales</taxon>
        <taxon>Roseobacteraceae</taxon>
        <taxon>Thalassobacter</taxon>
    </lineage>
</organism>
<dbReference type="SUPFAM" id="SSF57625">
    <property type="entry name" value="Invertebrate chitin-binding proteins"/>
    <property type="match status" value="1"/>
</dbReference>
<feature type="chain" id="PRO_5006062101" description="Chitin-binding type-2 domain-containing protein" evidence="1">
    <location>
        <begin position="23"/>
        <end position="54"/>
    </location>
</feature>
<reference evidence="3 4" key="1">
    <citation type="submission" date="2015-09" db="EMBL/GenBank/DDBJ databases">
        <authorList>
            <consortium name="Swine Surveillance"/>
        </authorList>
    </citation>
    <scope>NUCLEOTIDE SEQUENCE [LARGE SCALE GENOMIC DNA]</scope>
    <source>
        <strain evidence="3 4">CECT 5294</strain>
    </source>
</reference>
<name>A0A0P1EZT3_9RHOB</name>
<keyword evidence="1" id="KW-0732">Signal</keyword>
<dbReference type="RefSeq" id="WP_116903986.1">
    <property type="nucleotide sequence ID" value="NZ_CP107618.1"/>
</dbReference>
<protein>
    <recommendedName>
        <fullName evidence="2">Chitin-binding type-2 domain-containing protein</fullName>
    </recommendedName>
</protein>
<dbReference type="InterPro" id="IPR036508">
    <property type="entry name" value="Chitin-bd_dom_sf"/>
</dbReference>
<feature type="signal peptide" evidence="1">
    <location>
        <begin position="1"/>
        <end position="22"/>
    </location>
</feature>
<proteinExistence type="predicted"/>
<dbReference type="Pfam" id="PF01607">
    <property type="entry name" value="CBM_14"/>
    <property type="match status" value="1"/>
</dbReference>
<evidence type="ECO:0000313" key="4">
    <source>
        <dbReference type="Proteomes" id="UP000051298"/>
    </source>
</evidence>
<dbReference type="InterPro" id="IPR002557">
    <property type="entry name" value="Chitin-bd_dom"/>
</dbReference>
<gene>
    <name evidence="3" type="ORF">THS5294_01781</name>
</gene>
<evidence type="ECO:0000313" key="3">
    <source>
        <dbReference type="EMBL" id="CUH60487.1"/>
    </source>
</evidence>
<dbReference type="Proteomes" id="UP000051298">
    <property type="component" value="Unassembled WGS sequence"/>
</dbReference>